<keyword evidence="3" id="KW-1185">Reference proteome</keyword>
<dbReference type="AlphaFoldDB" id="A0ABD0KSP0"/>
<dbReference type="EMBL" id="JACVVK020000129">
    <property type="protein sequence ID" value="KAK7490249.1"/>
    <property type="molecule type" value="Genomic_DNA"/>
</dbReference>
<feature type="compositionally biased region" description="Polar residues" evidence="1">
    <location>
        <begin position="119"/>
        <end position="128"/>
    </location>
</feature>
<name>A0ABD0KSP0_9CAEN</name>
<proteinExistence type="predicted"/>
<sequence length="134" mass="15334">MCDKELQCSESRNGQKAQRWRKRRGEREQTNFFTCPCVPTYFFAVQSDSHKTRGHLRSTRLPSCTVTHTRNRHHRTQVAMFSRAPNHGSRDAFLNAATDPRGLPAATLKETPFREGSCDTHQSSTDTVTKVKVR</sequence>
<accession>A0ABD0KSP0</accession>
<reference evidence="2 3" key="1">
    <citation type="journal article" date="2023" name="Sci. Data">
        <title>Genome assembly of the Korean intertidal mud-creeper Batillaria attramentaria.</title>
        <authorList>
            <person name="Patra A.K."/>
            <person name="Ho P.T."/>
            <person name="Jun S."/>
            <person name="Lee S.J."/>
            <person name="Kim Y."/>
            <person name="Won Y.J."/>
        </authorList>
    </citation>
    <scope>NUCLEOTIDE SEQUENCE [LARGE SCALE GENOMIC DNA]</scope>
    <source>
        <strain evidence="2">Wonlab-2016</strain>
    </source>
</reference>
<evidence type="ECO:0000313" key="3">
    <source>
        <dbReference type="Proteomes" id="UP001519460"/>
    </source>
</evidence>
<organism evidence="2 3">
    <name type="scientific">Batillaria attramentaria</name>
    <dbReference type="NCBI Taxonomy" id="370345"/>
    <lineage>
        <taxon>Eukaryota</taxon>
        <taxon>Metazoa</taxon>
        <taxon>Spiralia</taxon>
        <taxon>Lophotrochozoa</taxon>
        <taxon>Mollusca</taxon>
        <taxon>Gastropoda</taxon>
        <taxon>Caenogastropoda</taxon>
        <taxon>Sorbeoconcha</taxon>
        <taxon>Cerithioidea</taxon>
        <taxon>Batillariidae</taxon>
        <taxon>Batillaria</taxon>
    </lineage>
</organism>
<comment type="caution">
    <text evidence="2">The sequence shown here is derived from an EMBL/GenBank/DDBJ whole genome shotgun (WGS) entry which is preliminary data.</text>
</comment>
<gene>
    <name evidence="2" type="ORF">BaRGS_00018594</name>
</gene>
<feature type="region of interest" description="Disordered" evidence="1">
    <location>
        <begin position="1"/>
        <end position="25"/>
    </location>
</feature>
<protein>
    <submittedName>
        <fullName evidence="2">Uncharacterized protein</fullName>
    </submittedName>
</protein>
<feature type="region of interest" description="Disordered" evidence="1">
    <location>
        <begin position="114"/>
        <end position="134"/>
    </location>
</feature>
<dbReference type="Proteomes" id="UP001519460">
    <property type="component" value="Unassembled WGS sequence"/>
</dbReference>
<evidence type="ECO:0000256" key="1">
    <source>
        <dbReference type="SAM" id="MobiDB-lite"/>
    </source>
</evidence>
<evidence type="ECO:0000313" key="2">
    <source>
        <dbReference type="EMBL" id="KAK7490249.1"/>
    </source>
</evidence>